<dbReference type="Proteomes" id="UP000000238">
    <property type="component" value="Chromosome"/>
</dbReference>
<dbReference type="InterPro" id="IPR004089">
    <property type="entry name" value="MCPsignal_dom"/>
</dbReference>
<dbReference type="PANTHER" id="PTHR32089">
    <property type="entry name" value="METHYL-ACCEPTING CHEMOTAXIS PROTEIN MCPB"/>
    <property type="match status" value="1"/>
</dbReference>
<comment type="subcellular location">
    <subcellularLocation>
        <location evidence="1">Membrane</location>
    </subcellularLocation>
</comment>
<dbReference type="SMART" id="SM00283">
    <property type="entry name" value="MA"/>
    <property type="match status" value="1"/>
</dbReference>
<keyword evidence="6" id="KW-1185">Reference proteome</keyword>
<accession>Q2SPL8</accession>
<feature type="domain" description="Methyl-accepting transducer" evidence="4">
    <location>
        <begin position="35"/>
        <end position="282"/>
    </location>
</feature>
<evidence type="ECO:0000259" key="4">
    <source>
        <dbReference type="PROSITE" id="PS50111"/>
    </source>
</evidence>
<dbReference type="GO" id="GO:0016020">
    <property type="term" value="C:membrane"/>
    <property type="evidence" value="ECO:0007669"/>
    <property type="project" value="UniProtKB-SubCell"/>
</dbReference>
<dbReference type="eggNOG" id="COG0840">
    <property type="taxonomic scope" value="Bacteria"/>
</dbReference>
<gene>
    <name evidence="5" type="ordered locus">HCH_00498</name>
</gene>
<dbReference type="Gene3D" id="1.10.287.950">
    <property type="entry name" value="Methyl-accepting chemotaxis protein"/>
    <property type="match status" value="1"/>
</dbReference>
<proteinExistence type="predicted"/>
<organism evidence="5 6">
    <name type="scientific">Hahella chejuensis (strain KCTC 2396)</name>
    <dbReference type="NCBI Taxonomy" id="349521"/>
    <lineage>
        <taxon>Bacteria</taxon>
        <taxon>Pseudomonadati</taxon>
        <taxon>Pseudomonadota</taxon>
        <taxon>Gammaproteobacteria</taxon>
        <taxon>Oceanospirillales</taxon>
        <taxon>Hahellaceae</taxon>
        <taxon>Hahella</taxon>
    </lineage>
</organism>
<dbReference type="PROSITE" id="PS50111">
    <property type="entry name" value="CHEMOTAXIS_TRANSDUC_2"/>
    <property type="match status" value="1"/>
</dbReference>
<evidence type="ECO:0000256" key="2">
    <source>
        <dbReference type="ARBA" id="ARBA00023224"/>
    </source>
</evidence>
<dbReference type="SUPFAM" id="SSF58104">
    <property type="entry name" value="Methyl-accepting chemotaxis protein (MCP) signaling domain"/>
    <property type="match status" value="1"/>
</dbReference>
<protein>
    <submittedName>
        <fullName evidence="5">Methyl-accepting chemotaxis protein</fullName>
    </submittedName>
</protein>
<dbReference type="STRING" id="349521.HCH_00498"/>
<dbReference type="HOGENOM" id="CLU_000445_107_18_6"/>
<dbReference type="GO" id="GO:0007165">
    <property type="term" value="P:signal transduction"/>
    <property type="evidence" value="ECO:0007669"/>
    <property type="project" value="UniProtKB-KW"/>
</dbReference>
<reference evidence="5 6" key="1">
    <citation type="journal article" date="2005" name="Nucleic Acids Res.">
        <title>Genomic blueprint of Hahella chejuensis, a marine microbe producing an algicidal agent.</title>
        <authorList>
            <person name="Jeong H."/>
            <person name="Yim J.H."/>
            <person name="Lee C."/>
            <person name="Choi S.-H."/>
            <person name="Park Y.K."/>
            <person name="Yoon S.H."/>
            <person name="Hur C.-G."/>
            <person name="Kang H.-Y."/>
            <person name="Kim D."/>
            <person name="Lee H.H."/>
            <person name="Park K.H."/>
            <person name="Park S.-H."/>
            <person name="Park H.-S."/>
            <person name="Lee H.K."/>
            <person name="Oh T.K."/>
            <person name="Kim J.F."/>
        </authorList>
    </citation>
    <scope>NUCLEOTIDE SEQUENCE [LARGE SCALE GENOMIC DNA]</scope>
    <source>
        <strain evidence="5 6">KCTC 2396</strain>
    </source>
</reference>
<evidence type="ECO:0000256" key="1">
    <source>
        <dbReference type="ARBA" id="ARBA00004370"/>
    </source>
</evidence>
<sequence>MFGFGKPRANDDQTIIDNSRLRELERKAELLDRLMEKNPAAMAKSIHDNAVKVKKSTEKRLSEIQDSCHQLEAFMDHSAQIKGVTEQSVEVAVGTVDTTQQSVADIKQLSSNIEASSRYINEFTDLLSSLEESNKTINQLVESIKAIADQTNLLALNAAIEAARAGEHGRGFAVVADEVRQLATTANESAEEIQSEIKKITDISGRVIQKQQEVSEVIGSSVTIASETVRNLNQLMSSATESAEAAKGVARDFDHLAQELDSLNHRTQNLLEDTHKSVEGAGENIHLSEELRQHLSVK</sequence>
<dbReference type="PANTHER" id="PTHR32089:SF112">
    <property type="entry name" value="LYSOZYME-LIKE PROTEIN-RELATED"/>
    <property type="match status" value="1"/>
</dbReference>
<dbReference type="GO" id="GO:0006935">
    <property type="term" value="P:chemotaxis"/>
    <property type="evidence" value="ECO:0007669"/>
    <property type="project" value="UniProtKB-ARBA"/>
</dbReference>
<dbReference type="KEGG" id="hch:HCH_00498"/>
<dbReference type="Pfam" id="PF00015">
    <property type="entry name" value="MCPsignal"/>
    <property type="match status" value="1"/>
</dbReference>
<dbReference type="EMBL" id="CP000155">
    <property type="protein sequence ID" value="ABC27406.1"/>
    <property type="molecule type" value="Genomic_DNA"/>
</dbReference>
<name>Q2SPL8_HAHCH</name>
<evidence type="ECO:0000256" key="3">
    <source>
        <dbReference type="PROSITE-ProRule" id="PRU00284"/>
    </source>
</evidence>
<evidence type="ECO:0000313" key="6">
    <source>
        <dbReference type="Proteomes" id="UP000000238"/>
    </source>
</evidence>
<keyword evidence="2 3" id="KW-0807">Transducer</keyword>
<evidence type="ECO:0000313" key="5">
    <source>
        <dbReference type="EMBL" id="ABC27406.1"/>
    </source>
</evidence>
<dbReference type="AlphaFoldDB" id="Q2SPL8"/>
<dbReference type="RefSeq" id="WP_011394483.1">
    <property type="nucleotide sequence ID" value="NC_007645.1"/>
</dbReference>